<sequence length="647" mass="71944">MVPGAGPQVLRHCGSRPPSGAGTVRSARPCAHPTRSGERLDDVSASTEPTTTPSARPVGGWSAGEPPWWTSAVVYQVYPRSFQDSDGDGIGDLPGIERRLDHLVALGVDVVWLSPVYRSPQDDNGYDISDYQDIDPMFGTLEDFDRLLAAAHDRGLRVVMDLVVNHSSDEHAWFRESRSSRTDARRDWYWWRPAREGMEPGTPGAEPNNWRSFFGGPAWEYDEATGEYYLHLFSRKQPDLNWENPDVRRAVHDMMTWWLDRGVDGFRMDVINLISKVPGLPDGEVHYGAYGDGSPFYTSGPRVHEFLQEMHREVFAGRPEKLLTVGETPGVTIEDGVLFTDPERHEVDMVFQFEHVGIDHGSSKWDVKPLRLTDLKATFGRWQVGLAERGWNSLYWNNHDQPRIVSRFGDDGEHRVASAKALALLLHLHRGTPYVYQGEELGMTNAGFTSIDQYQDIESLGHFHELVDAGVATEEQMLVALRAMSRDNARTPVQWDASEHAGFTTGTPWLAVNPNHVTINAEAERADDGSVFHFYRRLVALRHDVPVVALGDFHMLLPEHEAVYAFTRTLDLPAPAEGPDGAASAASTASRDELLVLVNVGGTEQEVPPEVLAGWEGAEVLIGTHDDASAGRAGALRPWEGVVLRRS</sequence>
<proteinExistence type="inferred from homology"/>
<dbReference type="Gene3D" id="3.90.400.10">
    <property type="entry name" value="Oligo-1,6-glucosidase, Domain 2"/>
    <property type="match status" value="1"/>
</dbReference>
<name>A0ABR8TZD6_9CELL</name>
<evidence type="ECO:0000256" key="2">
    <source>
        <dbReference type="SAM" id="MobiDB-lite"/>
    </source>
</evidence>
<dbReference type="PANTHER" id="PTHR10357:SF179">
    <property type="entry name" value="NEUTRAL AND BASIC AMINO ACID TRANSPORT PROTEIN RBAT"/>
    <property type="match status" value="1"/>
</dbReference>
<dbReference type="Pfam" id="PF00128">
    <property type="entry name" value="Alpha-amylase"/>
    <property type="match status" value="1"/>
</dbReference>
<dbReference type="SMART" id="SM00642">
    <property type="entry name" value="Aamy"/>
    <property type="match status" value="1"/>
</dbReference>
<organism evidence="4 5">
    <name type="scientific">Oerskovia merdavium</name>
    <dbReference type="NCBI Taxonomy" id="2762227"/>
    <lineage>
        <taxon>Bacteria</taxon>
        <taxon>Bacillati</taxon>
        <taxon>Actinomycetota</taxon>
        <taxon>Actinomycetes</taxon>
        <taxon>Micrococcales</taxon>
        <taxon>Cellulomonadaceae</taxon>
        <taxon>Oerskovia</taxon>
    </lineage>
</organism>
<dbReference type="InterPro" id="IPR013780">
    <property type="entry name" value="Glyco_hydro_b"/>
</dbReference>
<evidence type="ECO:0000313" key="4">
    <source>
        <dbReference type="EMBL" id="MBD7981141.1"/>
    </source>
</evidence>
<comment type="caution">
    <text evidence="4">The sequence shown here is derived from an EMBL/GenBank/DDBJ whole genome shotgun (WGS) entry which is preliminary data.</text>
</comment>
<reference evidence="4 5" key="1">
    <citation type="submission" date="2020-08" db="EMBL/GenBank/DDBJ databases">
        <title>A Genomic Blueprint of the Chicken Gut Microbiome.</title>
        <authorList>
            <person name="Gilroy R."/>
            <person name="Ravi A."/>
            <person name="Getino M."/>
            <person name="Pursley I."/>
            <person name="Horton D.L."/>
            <person name="Alikhan N.-F."/>
            <person name="Baker D."/>
            <person name="Gharbi K."/>
            <person name="Hall N."/>
            <person name="Watson M."/>
            <person name="Adriaenssens E.M."/>
            <person name="Foster-Nyarko E."/>
            <person name="Jarju S."/>
            <person name="Secka A."/>
            <person name="Antonio M."/>
            <person name="Oren A."/>
            <person name="Chaudhuri R."/>
            <person name="La Ragione R.M."/>
            <person name="Hildebrand F."/>
            <person name="Pallen M.J."/>
        </authorList>
    </citation>
    <scope>NUCLEOTIDE SEQUENCE [LARGE SCALE GENOMIC DNA]</scope>
    <source>
        <strain evidence="4 5">Sa2CUA9</strain>
    </source>
</reference>
<dbReference type="SUPFAM" id="SSF51011">
    <property type="entry name" value="Glycosyl hydrolase domain"/>
    <property type="match status" value="1"/>
</dbReference>
<feature type="region of interest" description="Disordered" evidence="2">
    <location>
        <begin position="1"/>
        <end position="63"/>
    </location>
</feature>
<accession>A0ABR8TZD6</accession>
<gene>
    <name evidence="4" type="ORF">H9641_10515</name>
</gene>
<dbReference type="EMBL" id="JACSQF010000009">
    <property type="protein sequence ID" value="MBD7981141.1"/>
    <property type="molecule type" value="Genomic_DNA"/>
</dbReference>
<dbReference type="SUPFAM" id="SSF51445">
    <property type="entry name" value="(Trans)glycosidases"/>
    <property type="match status" value="1"/>
</dbReference>
<evidence type="ECO:0000256" key="1">
    <source>
        <dbReference type="ARBA" id="ARBA00008061"/>
    </source>
</evidence>
<dbReference type="InterPro" id="IPR006047">
    <property type="entry name" value="GH13_cat_dom"/>
</dbReference>
<dbReference type="CDD" id="cd11333">
    <property type="entry name" value="AmyAc_SI_OligoGlu_DGase"/>
    <property type="match status" value="1"/>
</dbReference>
<dbReference type="Proteomes" id="UP000655570">
    <property type="component" value="Unassembled WGS sequence"/>
</dbReference>
<feature type="compositionally biased region" description="Low complexity" evidence="2">
    <location>
        <begin position="44"/>
        <end position="55"/>
    </location>
</feature>
<dbReference type="NCBIfam" id="NF008183">
    <property type="entry name" value="PRK10933.1"/>
    <property type="match status" value="1"/>
</dbReference>
<keyword evidence="5" id="KW-1185">Reference proteome</keyword>
<dbReference type="Gene3D" id="2.60.40.1180">
    <property type="entry name" value="Golgi alpha-mannosidase II"/>
    <property type="match status" value="1"/>
</dbReference>
<comment type="similarity">
    <text evidence="1">Belongs to the glycosyl hydrolase 13 family.</text>
</comment>
<feature type="domain" description="Glycosyl hydrolase family 13 catalytic" evidence="3">
    <location>
        <begin position="76"/>
        <end position="490"/>
    </location>
</feature>
<protein>
    <submittedName>
        <fullName evidence="4">Alpha-glucosidase</fullName>
    </submittedName>
</protein>
<dbReference type="Gene3D" id="3.20.20.80">
    <property type="entry name" value="Glycosidases"/>
    <property type="match status" value="1"/>
</dbReference>
<dbReference type="InterPro" id="IPR045857">
    <property type="entry name" value="O16G_dom_2"/>
</dbReference>
<evidence type="ECO:0000313" key="5">
    <source>
        <dbReference type="Proteomes" id="UP000655570"/>
    </source>
</evidence>
<dbReference type="InterPro" id="IPR017853">
    <property type="entry name" value="GH"/>
</dbReference>
<evidence type="ECO:0000259" key="3">
    <source>
        <dbReference type="SMART" id="SM00642"/>
    </source>
</evidence>
<dbReference type="PANTHER" id="PTHR10357">
    <property type="entry name" value="ALPHA-AMYLASE FAMILY MEMBER"/>
    <property type="match status" value="1"/>
</dbReference>